<dbReference type="SMART" id="SM00060">
    <property type="entry name" value="FN3"/>
    <property type="match status" value="2"/>
</dbReference>
<protein>
    <recommendedName>
        <fullName evidence="2">Fibronectin type-III domain-containing protein</fullName>
    </recommendedName>
</protein>
<dbReference type="InterPro" id="IPR013783">
    <property type="entry name" value="Ig-like_fold"/>
</dbReference>
<dbReference type="InterPro" id="IPR003961">
    <property type="entry name" value="FN3_dom"/>
</dbReference>
<feature type="region of interest" description="Disordered" evidence="1">
    <location>
        <begin position="349"/>
        <end position="368"/>
    </location>
</feature>
<dbReference type="InterPro" id="IPR036116">
    <property type="entry name" value="FN3_sf"/>
</dbReference>
<feature type="domain" description="Fibronectin type-III" evidence="2">
    <location>
        <begin position="226"/>
        <end position="319"/>
    </location>
</feature>
<organism evidence="3 4">
    <name type="scientific">Candidatus Harrisonbacteria bacterium CG10_big_fil_rev_8_21_14_0_10_40_38</name>
    <dbReference type="NCBI Taxonomy" id="1974583"/>
    <lineage>
        <taxon>Bacteria</taxon>
        <taxon>Candidatus Harrisoniibacteriota</taxon>
    </lineage>
</organism>
<feature type="region of interest" description="Disordered" evidence="1">
    <location>
        <begin position="125"/>
        <end position="236"/>
    </location>
</feature>
<dbReference type="PROSITE" id="PS50853">
    <property type="entry name" value="FN3"/>
    <property type="match status" value="2"/>
</dbReference>
<feature type="compositionally biased region" description="Pro residues" evidence="1">
    <location>
        <begin position="146"/>
        <end position="155"/>
    </location>
</feature>
<sequence>GSWGSCKGYIGPKAEICGNGIDEDCNGVDKSCGESPAPTPTGTPPPSVPASPSNLTLTNISSNRVTLNWVDNASNELGFVIQRKTGASGSYNDLSFVNQPDAVAYNDLSVSPNTTYGYRVKAYNNTGTSGFSNEALVTTPQGGGPTPTPPPPGSTPTPTSSINPTPTPTHSPTPTPSSTPTTTPTPPPGNTECSDGIDNDRDKKIDSNDPGCVNADDNNEDASPTAPSNLTSTVDSSTPKITLNWIDNSNNEAGFSIERKLSTEPDSSFAEIATPNTNAQSYPDTSVQRDRTYVYRIRAGNFDGYSGYSNNSSGYVPKLPQCSDGIDNDGDGAVDFGSDFSCFGINDDNESEPKAECQNNIDDDGDGKTDYSRIIGQGDSDCVNYQDNSEGSGVKDNDGDGYAPPADCNDNDPNIHPGAPEICGDTIDQNCDGSDNTSCSSYNLQYCTNFVGGSRQGYTCTDPKGICLSNNMCVNGQTGACVEEGILPGSTALCAVNTWYGCANSADLCNKGRGQKGSFGSGSGTVVCAQNDLLQYRWIFQSQADEKPGDGIDNDCDNTGSPDECDDKDHDGYTTCQGDYMGREGCSDHDAGVFPGTGTCSGLCGNNRCDADETPSSCPADCGSQGEYDNDSDGFTVAGGDCNDNNRDVYPGAYEILDNNIDENCSGADAKTSRGSYTRTNCWNFPNGKSCNSQTEICPNSTDGVGTAQCLDHGWVSHEIYGQQSNDDFLMVNDEQNGDSYMYACIGSSPSTWNCNAGYQKTGPVAGLFCWNGKWREWVGHEIPGNGIDDNCDGRVDENVDEDGDGVTVGQGDCNDKNPNVKPGQGCPVCGNGKVEIGESCVPTTGGEEIVYDYSSDKCASGRNVCSSTGGWDFELPDLPQRAYRDNQNKLIVPIINSFNTRLVGGSSGNSSDFARGTLAPECPADNKAVMASSCENQPNKFNYYEWLSGFFTTTGSTVYALMHNEYIGGNTGQCPSGGYDDCYYASMSMAKSTDGGKTFTDISGAPNHLVASLPWQHRSNTTGYVGYTIPSLFKRDRGSGADNKFYSLFKALNEDHKNSPGWAYYKQQSEGICIMRSSNLDDPTSWRAFDWDRNGFTNQFKNPYTQGECGPGLPDTDCTDNICSVVYPSAPGIAGAYPGSITWSTYHNKWLLVTEGVVDGVSGAFYSVSDDLINWTKGKLLKAYTPSYLCGLAGTCNNSPSYQYPSIIDHNSADRNFITSGKNAYLYLMKHNVPVQGSNLNRDLVRFPVTFND</sequence>
<evidence type="ECO:0000313" key="3">
    <source>
        <dbReference type="EMBL" id="PIR89082.1"/>
    </source>
</evidence>
<dbReference type="Pfam" id="PF00041">
    <property type="entry name" value="fn3"/>
    <property type="match status" value="1"/>
</dbReference>
<dbReference type="CDD" id="cd00063">
    <property type="entry name" value="FN3"/>
    <property type="match status" value="2"/>
</dbReference>
<proteinExistence type="predicted"/>
<feature type="compositionally biased region" description="Polar residues" evidence="1">
    <location>
        <begin position="125"/>
        <end position="136"/>
    </location>
</feature>
<evidence type="ECO:0000259" key="2">
    <source>
        <dbReference type="PROSITE" id="PS50853"/>
    </source>
</evidence>
<comment type="caution">
    <text evidence="3">The sequence shown here is derived from an EMBL/GenBank/DDBJ whole genome shotgun (WGS) entry which is preliminary data.</text>
</comment>
<feature type="compositionally biased region" description="Pro residues" evidence="1">
    <location>
        <begin position="37"/>
        <end position="49"/>
    </location>
</feature>
<dbReference type="InterPro" id="IPR021655">
    <property type="entry name" value="Put_metal-bd"/>
</dbReference>
<dbReference type="EMBL" id="PFAZ01000007">
    <property type="protein sequence ID" value="PIR89082.1"/>
    <property type="molecule type" value="Genomic_DNA"/>
</dbReference>
<feature type="compositionally biased region" description="Basic and acidic residues" evidence="1">
    <location>
        <begin position="198"/>
        <end position="207"/>
    </location>
</feature>
<dbReference type="Pfam" id="PF11617">
    <property type="entry name" value="Cu-binding_MopE"/>
    <property type="match status" value="8"/>
</dbReference>
<feature type="compositionally biased region" description="Pro residues" evidence="1">
    <location>
        <begin position="165"/>
        <end position="189"/>
    </location>
</feature>
<gene>
    <name evidence="3" type="ORF">COU07_02535</name>
</gene>
<feature type="domain" description="Fibronectin type-III" evidence="2">
    <location>
        <begin position="51"/>
        <end position="142"/>
    </location>
</feature>
<feature type="compositionally biased region" description="Polar residues" evidence="1">
    <location>
        <begin position="221"/>
        <end position="236"/>
    </location>
</feature>
<feature type="region of interest" description="Disordered" evidence="1">
    <location>
        <begin position="378"/>
        <end position="411"/>
    </location>
</feature>
<feature type="region of interest" description="Disordered" evidence="1">
    <location>
        <begin position="28"/>
        <end position="50"/>
    </location>
</feature>
<reference evidence="4" key="1">
    <citation type="submission" date="2017-09" db="EMBL/GenBank/DDBJ databases">
        <title>Depth-based differentiation of microbial function through sediment-hosted aquifers and enrichment of novel symbionts in the deep terrestrial subsurface.</title>
        <authorList>
            <person name="Probst A.J."/>
            <person name="Ladd B."/>
            <person name="Jarett J.K."/>
            <person name="Geller-Mcgrath D.E."/>
            <person name="Sieber C.M.K."/>
            <person name="Emerson J.B."/>
            <person name="Anantharaman K."/>
            <person name="Thomas B.C."/>
            <person name="Malmstrom R."/>
            <person name="Stieglmeier M."/>
            <person name="Klingl A."/>
            <person name="Woyke T."/>
            <person name="Ryan C.M."/>
            <person name="Banfield J.F."/>
        </authorList>
    </citation>
    <scope>NUCLEOTIDE SEQUENCE [LARGE SCALE GENOMIC DNA]</scope>
</reference>
<dbReference type="Gene3D" id="2.60.40.10">
    <property type="entry name" value="Immunoglobulins"/>
    <property type="match status" value="2"/>
</dbReference>
<evidence type="ECO:0000313" key="4">
    <source>
        <dbReference type="Proteomes" id="UP000231157"/>
    </source>
</evidence>
<feature type="non-terminal residue" evidence="3">
    <location>
        <position position="1"/>
    </location>
</feature>
<evidence type="ECO:0000256" key="1">
    <source>
        <dbReference type="SAM" id="MobiDB-lite"/>
    </source>
</evidence>
<dbReference type="AlphaFoldDB" id="A0A2H0URM4"/>
<dbReference type="Proteomes" id="UP000231157">
    <property type="component" value="Unassembled WGS sequence"/>
</dbReference>
<dbReference type="SUPFAM" id="SSF49265">
    <property type="entry name" value="Fibronectin type III"/>
    <property type="match status" value="2"/>
</dbReference>
<accession>A0A2H0URM4</accession>
<name>A0A2H0URM4_9BACT</name>